<reference evidence="2 3" key="1">
    <citation type="submission" date="2020-02" db="EMBL/GenBank/DDBJ databases">
        <authorList>
            <person name="Ma Q."/>
            <person name="Huang Y."/>
            <person name="Song X."/>
            <person name="Pei D."/>
        </authorList>
    </citation>
    <scope>NUCLEOTIDE SEQUENCE [LARGE SCALE GENOMIC DNA]</scope>
    <source>
        <strain evidence="2">Sxm20200214</strain>
        <tissue evidence="2">Leaf</tissue>
    </source>
</reference>
<evidence type="ECO:0000313" key="2">
    <source>
        <dbReference type="EMBL" id="KAG2328718.1"/>
    </source>
</evidence>
<name>A0A8X8BBU2_BRACI</name>
<evidence type="ECO:0000256" key="1">
    <source>
        <dbReference type="SAM" id="MobiDB-lite"/>
    </source>
</evidence>
<keyword evidence="3" id="KW-1185">Reference proteome</keyword>
<organism evidence="2 3">
    <name type="scientific">Brassica carinata</name>
    <name type="common">Ethiopian mustard</name>
    <name type="synonym">Abyssinian cabbage</name>
    <dbReference type="NCBI Taxonomy" id="52824"/>
    <lineage>
        <taxon>Eukaryota</taxon>
        <taxon>Viridiplantae</taxon>
        <taxon>Streptophyta</taxon>
        <taxon>Embryophyta</taxon>
        <taxon>Tracheophyta</taxon>
        <taxon>Spermatophyta</taxon>
        <taxon>Magnoliopsida</taxon>
        <taxon>eudicotyledons</taxon>
        <taxon>Gunneridae</taxon>
        <taxon>Pentapetalae</taxon>
        <taxon>rosids</taxon>
        <taxon>malvids</taxon>
        <taxon>Brassicales</taxon>
        <taxon>Brassicaceae</taxon>
        <taxon>Brassiceae</taxon>
        <taxon>Brassica</taxon>
    </lineage>
</organism>
<gene>
    <name evidence="2" type="ORF">Bca52824_011446</name>
</gene>
<dbReference type="Proteomes" id="UP000886595">
    <property type="component" value="Unassembled WGS sequence"/>
</dbReference>
<proteinExistence type="predicted"/>
<sequence>MLLHIEVLRRRRRREVAHLRSVSVKRCSAPLAKRVPLTVESPGIDGQVVVKLTFERRKSTLNQNQNRKGKQDSNYIFTIFGDVKLILLEQQEQVMIEEQKVEDAGTELKTLEDTSKATEPYKSPNSGVTKRKEKQISSSSSTFSALSNLSASPAYRSLEEKVLKIQALTVVTTIREMFLEMIT</sequence>
<evidence type="ECO:0000313" key="3">
    <source>
        <dbReference type="Proteomes" id="UP000886595"/>
    </source>
</evidence>
<feature type="region of interest" description="Disordered" evidence="1">
    <location>
        <begin position="110"/>
        <end position="135"/>
    </location>
</feature>
<dbReference type="AlphaFoldDB" id="A0A8X8BBU2"/>
<comment type="caution">
    <text evidence="2">The sequence shown here is derived from an EMBL/GenBank/DDBJ whole genome shotgun (WGS) entry which is preliminary data.</text>
</comment>
<accession>A0A8X8BBU2</accession>
<protein>
    <submittedName>
        <fullName evidence="2">Uncharacterized protein</fullName>
    </submittedName>
</protein>
<dbReference type="EMBL" id="JAAMPC010000002">
    <property type="protein sequence ID" value="KAG2328718.1"/>
    <property type="molecule type" value="Genomic_DNA"/>
</dbReference>